<evidence type="ECO:0000259" key="5">
    <source>
        <dbReference type="PROSITE" id="PS51459"/>
    </source>
</evidence>
<organism evidence="6 8">
    <name type="scientific">Lactobacillus jensenii</name>
    <dbReference type="NCBI Taxonomy" id="109790"/>
    <lineage>
        <taxon>Bacteria</taxon>
        <taxon>Bacillati</taxon>
        <taxon>Bacillota</taxon>
        <taxon>Bacilli</taxon>
        <taxon>Lactobacillales</taxon>
        <taxon>Lactobacillaceae</taxon>
        <taxon>Lactobacillus</taxon>
    </lineage>
</organism>
<dbReference type="PANTHER" id="PTHR13504">
    <property type="entry name" value="FIDO DOMAIN-CONTAINING PROTEIN DDB_G0283145"/>
    <property type="match status" value="1"/>
</dbReference>
<dbReference type="PROSITE" id="PS51459">
    <property type="entry name" value="FIDO"/>
    <property type="match status" value="1"/>
</dbReference>
<feature type="coiled-coil region" evidence="4">
    <location>
        <begin position="246"/>
        <end position="273"/>
    </location>
</feature>
<keyword evidence="4" id="KW-0175">Coiled coil</keyword>
<accession>A0A5N1I590</accession>
<evidence type="ECO:0000313" key="6">
    <source>
        <dbReference type="EMBL" id="KAA9320805.1"/>
    </source>
</evidence>
<keyword evidence="2" id="KW-0067">ATP-binding</keyword>
<dbReference type="Proteomes" id="UP001385848">
    <property type="component" value="Unassembled WGS sequence"/>
</dbReference>
<reference evidence="6 8" key="1">
    <citation type="submission" date="2019-09" db="EMBL/GenBank/DDBJ databases">
        <title>Draft genome sequence assemblies of isolates from the urinary tract.</title>
        <authorList>
            <person name="Mores C.R."/>
            <person name="Putonti C."/>
            <person name="Wolfe A.J."/>
        </authorList>
    </citation>
    <scope>NUCLEOTIDE SEQUENCE [LARGE SCALE GENOMIC DNA]</scope>
    <source>
        <strain evidence="6 8">UMB246</strain>
    </source>
</reference>
<dbReference type="SUPFAM" id="SSF140931">
    <property type="entry name" value="Fic-like"/>
    <property type="match status" value="1"/>
</dbReference>
<dbReference type="GeneID" id="31742093"/>
<evidence type="ECO:0000256" key="1">
    <source>
        <dbReference type="PIRSR" id="PIRSR640198-1"/>
    </source>
</evidence>
<name>A0A5N1I590_LACJE</name>
<dbReference type="Gene3D" id="1.10.3290.10">
    <property type="entry name" value="Fido-like domain"/>
    <property type="match status" value="1"/>
</dbReference>
<dbReference type="AlphaFoldDB" id="A0A5N1I590"/>
<evidence type="ECO:0000256" key="3">
    <source>
        <dbReference type="PIRSR" id="PIRSR640198-3"/>
    </source>
</evidence>
<feature type="binding site" evidence="2">
    <location>
        <begin position="177"/>
        <end position="184"/>
    </location>
    <ligand>
        <name>ATP</name>
        <dbReference type="ChEBI" id="CHEBI:30616"/>
    </ligand>
</feature>
<dbReference type="EMBL" id="JBBVUL010000023">
    <property type="protein sequence ID" value="MEL0565960.1"/>
    <property type="molecule type" value="Genomic_DNA"/>
</dbReference>
<dbReference type="InterPro" id="IPR036597">
    <property type="entry name" value="Fido-like_dom_sf"/>
</dbReference>
<evidence type="ECO:0000313" key="7">
    <source>
        <dbReference type="EMBL" id="MEL0565960.1"/>
    </source>
</evidence>
<evidence type="ECO:0000256" key="2">
    <source>
        <dbReference type="PIRSR" id="PIRSR640198-2"/>
    </source>
</evidence>
<dbReference type="GO" id="GO:0005524">
    <property type="term" value="F:ATP binding"/>
    <property type="evidence" value="ECO:0007669"/>
    <property type="project" value="UniProtKB-KW"/>
</dbReference>
<sequence length="284" mass="33316">MDTNKLTELRKEIDKYRPLDSDQIRALNKDIRVEHIWSSNAIEGSKIDKFETEAIINKGITIHGESIGDVLSTIDLNEAYDYMLDLASHKQPLSQTTIRDLNRLALAKTHPEWGGEYRVLEVHPAKTDFNPYTEPFDIRPEMDNLIEWSRKAQKEMHPVKYAADLHYKFVTIHPFRDGNGRTARLLMSLALTENGYPVVNIMPDKESREEYMETLLDSQKRHDPTAFEDLVGKYTERTLKKRIQILQLNEKNKEEAREETRFSKEQLNELAKRHRIKSKLRKRN</sequence>
<evidence type="ECO:0000313" key="8">
    <source>
        <dbReference type="Proteomes" id="UP000327236"/>
    </source>
</evidence>
<dbReference type="OrthoDB" id="9813719at2"/>
<keyword evidence="2" id="KW-0547">Nucleotide-binding</keyword>
<comment type="caution">
    <text evidence="6">The sequence shown here is derived from an EMBL/GenBank/DDBJ whole genome shotgun (WGS) entry which is preliminary data.</text>
</comment>
<feature type="domain" description="Fido" evidence="5">
    <location>
        <begin position="93"/>
        <end position="233"/>
    </location>
</feature>
<keyword evidence="9" id="KW-1185">Reference proteome</keyword>
<dbReference type="InterPro" id="IPR003812">
    <property type="entry name" value="Fido"/>
</dbReference>
<dbReference type="Pfam" id="PF02661">
    <property type="entry name" value="Fic"/>
    <property type="match status" value="1"/>
</dbReference>
<dbReference type="KEGG" id="lje:BUE77_00085"/>
<evidence type="ECO:0000256" key="4">
    <source>
        <dbReference type="SAM" id="Coils"/>
    </source>
</evidence>
<reference evidence="7 9" key="2">
    <citation type="submission" date="2024-04" db="EMBL/GenBank/DDBJ databases">
        <title>Three lactobacilli isolated from voided urine samples from females with type 2 diabetes.</title>
        <authorList>
            <person name="Kula A."/>
            <person name="Stegman N."/>
            <person name="Putonti C."/>
        </authorList>
    </citation>
    <scope>NUCLEOTIDE SEQUENCE [LARGE SCALE GENOMIC DNA]</scope>
    <source>
        <strain evidence="7 9">1855</strain>
    </source>
</reference>
<dbReference type="PANTHER" id="PTHR13504:SF38">
    <property type="entry name" value="FIDO DOMAIN-CONTAINING PROTEIN"/>
    <property type="match status" value="1"/>
</dbReference>
<gene>
    <name evidence="7" type="ORF">AAC431_08585</name>
    <name evidence="6" type="ORF">F6H94_07470</name>
</gene>
<proteinExistence type="predicted"/>
<dbReference type="RefSeq" id="WP_006585533.1">
    <property type="nucleotide sequence ID" value="NZ_CATOUV010000001.1"/>
</dbReference>
<feature type="site" description="Important for autoinhibition of adenylyltransferase activity" evidence="3">
    <location>
        <position position="43"/>
    </location>
</feature>
<dbReference type="InterPro" id="IPR040198">
    <property type="entry name" value="Fido_containing"/>
</dbReference>
<evidence type="ECO:0000313" key="9">
    <source>
        <dbReference type="Proteomes" id="UP001385848"/>
    </source>
</evidence>
<protein>
    <submittedName>
        <fullName evidence="6">Fic family protein</fullName>
    </submittedName>
</protein>
<dbReference type="Proteomes" id="UP000327236">
    <property type="component" value="Unassembled WGS sequence"/>
</dbReference>
<feature type="active site" evidence="1">
    <location>
        <position position="173"/>
    </location>
</feature>
<dbReference type="EMBL" id="VYWW01000039">
    <property type="protein sequence ID" value="KAA9320805.1"/>
    <property type="molecule type" value="Genomic_DNA"/>
</dbReference>